<evidence type="ECO:0000256" key="5">
    <source>
        <dbReference type="ARBA" id="ARBA00011998"/>
    </source>
</evidence>
<dbReference type="InterPro" id="IPR050075">
    <property type="entry name" value="LeuD"/>
</dbReference>
<accession>A0A1W1HKM9</accession>
<evidence type="ECO:0000256" key="2">
    <source>
        <dbReference type="ARBA" id="ARBA00002695"/>
    </source>
</evidence>
<dbReference type="PANTHER" id="PTHR43345:SF2">
    <property type="entry name" value="3-ISOPROPYLMALATE DEHYDRATASE SMALL SUBUNIT 1"/>
    <property type="match status" value="1"/>
</dbReference>
<keyword evidence="9" id="KW-1185">Reference proteome</keyword>
<protein>
    <recommendedName>
        <fullName evidence="5">3-isopropylmalate dehydratase</fullName>
        <ecNumber evidence="5">4.2.1.33</ecNumber>
    </recommendedName>
</protein>
<evidence type="ECO:0000313" key="9">
    <source>
        <dbReference type="Proteomes" id="UP000191931"/>
    </source>
</evidence>
<dbReference type="InterPro" id="IPR033940">
    <property type="entry name" value="IPMI_Swivel"/>
</dbReference>
<dbReference type="SUPFAM" id="SSF52016">
    <property type="entry name" value="LeuD/IlvD-like"/>
    <property type="match status" value="1"/>
</dbReference>
<organism evidence="8 9">
    <name type="scientific">Desulfamplus magnetovallimortis</name>
    <dbReference type="NCBI Taxonomy" id="1246637"/>
    <lineage>
        <taxon>Bacteria</taxon>
        <taxon>Pseudomonadati</taxon>
        <taxon>Thermodesulfobacteriota</taxon>
        <taxon>Desulfobacteria</taxon>
        <taxon>Desulfobacterales</taxon>
        <taxon>Desulfobacteraceae</taxon>
        <taxon>Desulfamplus</taxon>
    </lineage>
</organism>
<evidence type="ECO:0000259" key="7">
    <source>
        <dbReference type="Pfam" id="PF00694"/>
    </source>
</evidence>
<dbReference type="Gene3D" id="3.20.19.10">
    <property type="entry name" value="Aconitase, domain 4"/>
    <property type="match status" value="1"/>
</dbReference>
<comment type="subunit">
    <text evidence="4">Heterodimer of LeuC and LeuD.</text>
</comment>
<dbReference type="OrthoDB" id="9777465at2"/>
<feature type="domain" description="Aconitase A/isopropylmalate dehydratase small subunit swivel" evidence="7">
    <location>
        <begin position="47"/>
        <end position="112"/>
    </location>
</feature>
<keyword evidence="6 8" id="KW-0456">Lyase</keyword>
<dbReference type="InterPro" id="IPR000573">
    <property type="entry name" value="AconitaseA/IPMdHydase_ssu_swvl"/>
</dbReference>
<proteinExistence type="predicted"/>
<reference evidence="8 9" key="1">
    <citation type="submission" date="2017-03" db="EMBL/GenBank/DDBJ databases">
        <authorList>
            <person name="Afonso C.L."/>
            <person name="Miller P.J."/>
            <person name="Scott M.A."/>
            <person name="Spackman E."/>
            <person name="Goraichik I."/>
            <person name="Dimitrov K.M."/>
            <person name="Suarez D.L."/>
            <person name="Swayne D.E."/>
        </authorList>
    </citation>
    <scope>NUCLEOTIDE SEQUENCE [LARGE SCALE GENOMIC DNA]</scope>
    <source>
        <strain evidence="8">PRJEB14757</strain>
    </source>
</reference>
<evidence type="ECO:0000256" key="6">
    <source>
        <dbReference type="ARBA" id="ARBA00023239"/>
    </source>
</evidence>
<evidence type="ECO:0000256" key="4">
    <source>
        <dbReference type="ARBA" id="ARBA00011271"/>
    </source>
</evidence>
<evidence type="ECO:0000256" key="3">
    <source>
        <dbReference type="ARBA" id="ARBA00004729"/>
    </source>
</evidence>
<dbReference type="PANTHER" id="PTHR43345">
    <property type="entry name" value="3-ISOPROPYLMALATE DEHYDRATASE SMALL SUBUNIT 2-RELATED-RELATED"/>
    <property type="match status" value="1"/>
</dbReference>
<evidence type="ECO:0000256" key="1">
    <source>
        <dbReference type="ARBA" id="ARBA00000491"/>
    </source>
</evidence>
<name>A0A1W1HKM9_9BACT</name>
<comment type="pathway">
    <text evidence="3">Amino-acid biosynthesis; L-leucine biosynthesis; L-leucine from 3-methyl-2-oxobutanoate: step 2/4.</text>
</comment>
<comment type="function">
    <text evidence="2">Catalyzes the isomerization between 2-isopropylmalate and 3-isopropylmalate, via the formation of 2-isopropylmaleate.</text>
</comment>
<sequence>MKYFSGKILFLDRSDINTDEIIPAKYLTENTKDALKPYLLEDLVLKGFDASRDIKEKSVVITRDNFGCGSSREHAPWAFEVNGINLVIASGFARIFRQNMFNCGMMAVEMSPETIDSIFDTFSHSETSLETDMEKMTFTIKSEKDSQTIPFSISDFDISLVKAGGWVDFADQNY</sequence>
<dbReference type="EC" id="4.2.1.33" evidence="5"/>
<dbReference type="GO" id="GO:0003861">
    <property type="term" value="F:3-isopropylmalate dehydratase activity"/>
    <property type="evidence" value="ECO:0007669"/>
    <property type="project" value="UniProtKB-EC"/>
</dbReference>
<dbReference type="STRING" id="1246637.MTBBW1_850055"/>
<gene>
    <name evidence="8" type="primary">leuD</name>
    <name evidence="8" type="ORF">MTBBW1_850055</name>
</gene>
<dbReference type="Pfam" id="PF00694">
    <property type="entry name" value="Aconitase_C"/>
    <property type="match status" value="1"/>
</dbReference>
<dbReference type="RefSeq" id="WP_080803189.1">
    <property type="nucleotide sequence ID" value="NZ_LT828544.1"/>
</dbReference>
<dbReference type="Proteomes" id="UP000191931">
    <property type="component" value="Unassembled WGS sequence"/>
</dbReference>
<dbReference type="AlphaFoldDB" id="A0A1W1HKM9"/>
<dbReference type="CDD" id="cd01577">
    <property type="entry name" value="IPMI_Swivel"/>
    <property type="match status" value="1"/>
</dbReference>
<evidence type="ECO:0000313" key="8">
    <source>
        <dbReference type="EMBL" id="SLM33067.1"/>
    </source>
</evidence>
<comment type="catalytic activity">
    <reaction evidence="1">
        <text>(2R,3S)-3-isopropylmalate = (2S)-2-isopropylmalate</text>
        <dbReference type="Rhea" id="RHEA:32287"/>
        <dbReference type="ChEBI" id="CHEBI:1178"/>
        <dbReference type="ChEBI" id="CHEBI:35121"/>
        <dbReference type="EC" id="4.2.1.33"/>
    </reaction>
</comment>
<dbReference type="InterPro" id="IPR015928">
    <property type="entry name" value="Aconitase/3IPM_dehydase_swvl"/>
</dbReference>
<dbReference type="EMBL" id="FWEV01000331">
    <property type="protein sequence ID" value="SLM33067.1"/>
    <property type="molecule type" value="Genomic_DNA"/>
</dbReference>